<feature type="transmembrane region" description="Helical" evidence="1">
    <location>
        <begin position="133"/>
        <end position="158"/>
    </location>
</feature>
<keyword evidence="1" id="KW-0472">Membrane</keyword>
<protein>
    <recommendedName>
        <fullName evidence="4">Glycerophosphoryl diester phosphodiesterase membrane domain-containing protein</fullName>
    </recommendedName>
</protein>
<evidence type="ECO:0000313" key="2">
    <source>
        <dbReference type="EMBL" id="MFL9837891.1"/>
    </source>
</evidence>
<reference evidence="2 3" key="1">
    <citation type="submission" date="2024-06" db="EMBL/GenBank/DDBJ databases">
        <authorList>
            <person name="Kaempfer P."/>
            <person name="Viver T."/>
        </authorList>
    </citation>
    <scope>NUCLEOTIDE SEQUENCE [LARGE SCALE GENOMIC DNA]</scope>
    <source>
        <strain evidence="2 3">ST-75</strain>
    </source>
</reference>
<sequence length="305" mass="34342">MFKLYRLRDFSALINDSFSFFKYHGKNYFKNYFIINGGILVVIALLTYLTTNVIFTSIGDLNSPGAQEMLLDYFDNNLWYFIGVGGVIFLLLMILSLLNYSYPVLYLKTLQNNQKPTVKDIVTLLKSKAGKIILFPIASLISFIPLFTIIALISAFFFMTIIGIPVACIIIAAMASWMMLSFYDNITTDNGFFTSFSKGITILTNRFWQNIGVTIIIAIVVFCTNLFFSLIPELLLEFTLLSETTDTTSVSVIIAIISTILSVFISYLLTNLTVISQGMIYYSYEESIHNNSLDSEIDLIGGESE</sequence>
<dbReference type="EMBL" id="JBELQB010000007">
    <property type="protein sequence ID" value="MFL9837891.1"/>
    <property type="molecule type" value="Genomic_DNA"/>
</dbReference>
<evidence type="ECO:0000256" key="1">
    <source>
        <dbReference type="SAM" id="Phobius"/>
    </source>
</evidence>
<dbReference type="RefSeq" id="WP_408074890.1">
    <property type="nucleotide sequence ID" value="NZ_JBELQB010000007.1"/>
</dbReference>
<feature type="transmembrane region" description="Helical" evidence="1">
    <location>
        <begin position="78"/>
        <end position="98"/>
    </location>
</feature>
<feature type="transmembrane region" description="Helical" evidence="1">
    <location>
        <begin position="164"/>
        <end position="186"/>
    </location>
</feature>
<organism evidence="2 3">
    <name type="scientific">Flavobacterium rhizophilum</name>
    <dbReference type="NCBI Taxonomy" id="3163296"/>
    <lineage>
        <taxon>Bacteria</taxon>
        <taxon>Pseudomonadati</taxon>
        <taxon>Bacteroidota</taxon>
        <taxon>Flavobacteriia</taxon>
        <taxon>Flavobacteriales</taxon>
        <taxon>Flavobacteriaceae</taxon>
        <taxon>Flavobacterium</taxon>
    </lineage>
</organism>
<feature type="transmembrane region" description="Helical" evidence="1">
    <location>
        <begin position="207"/>
        <end position="228"/>
    </location>
</feature>
<feature type="transmembrane region" description="Helical" evidence="1">
    <location>
        <begin position="32"/>
        <end position="58"/>
    </location>
</feature>
<evidence type="ECO:0008006" key="4">
    <source>
        <dbReference type="Google" id="ProtNLM"/>
    </source>
</evidence>
<proteinExistence type="predicted"/>
<keyword evidence="1" id="KW-1133">Transmembrane helix</keyword>
<feature type="transmembrane region" description="Helical" evidence="1">
    <location>
        <begin position="248"/>
        <end position="269"/>
    </location>
</feature>
<comment type="caution">
    <text evidence="2">The sequence shown here is derived from an EMBL/GenBank/DDBJ whole genome shotgun (WGS) entry which is preliminary data.</text>
</comment>
<evidence type="ECO:0000313" key="3">
    <source>
        <dbReference type="Proteomes" id="UP001629059"/>
    </source>
</evidence>
<name>A0ABW8YCG2_9FLAO</name>
<accession>A0ABW8YCG2</accession>
<dbReference type="Proteomes" id="UP001629059">
    <property type="component" value="Unassembled WGS sequence"/>
</dbReference>
<keyword evidence="1" id="KW-0812">Transmembrane</keyword>
<keyword evidence="3" id="KW-1185">Reference proteome</keyword>
<gene>
    <name evidence="2" type="ORF">ABS768_10305</name>
</gene>